<keyword evidence="3" id="KW-1133">Transmembrane helix</keyword>
<dbReference type="InterPro" id="IPR045851">
    <property type="entry name" value="AMP-bd_C_sf"/>
</dbReference>
<keyword evidence="2" id="KW-0597">Phosphoprotein</keyword>
<dbReference type="NCBIfam" id="TIGR02353">
    <property type="entry name" value="NRPS_term_dom"/>
    <property type="match status" value="1"/>
</dbReference>
<dbReference type="SUPFAM" id="SSF47336">
    <property type="entry name" value="ACP-like"/>
    <property type="match status" value="1"/>
</dbReference>
<dbReference type="EMBL" id="UGGT01000001">
    <property type="protein sequence ID" value="STO20267.1"/>
    <property type="molecule type" value="Genomic_DNA"/>
</dbReference>
<evidence type="ECO:0000256" key="2">
    <source>
        <dbReference type="ARBA" id="ARBA00022553"/>
    </source>
</evidence>
<dbReference type="Gene3D" id="1.10.1200.10">
    <property type="entry name" value="ACP-like"/>
    <property type="match status" value="1"/>
</dbReference>
<dbReference type="InterPro" id="IPR011004">
    <property type="entry name" value="Trimer_LpxA-like_sf"/>
</dbReference>
<dbReference type="PROSITE" id="PS00455">
    <property type="entry name" value="AMP_BINDING"/>
    <property type="match status" value="1"/>
</dbReference>
<proteinExistence type="predicted"/>
<dbReference type="PANTHER" id="PTHR45527:SF1">
    <property type="entry name" value="FATTY ACID SYNTHASE"/>
    <property type="match status" value="1"/>
</dbReference>
<feature type="transmembrane region" description="Helical" evidence="3">
    <location>
        <begin position="850"/>
        <end position="878"/>
    </location>
</feature>
<feature type="domain" description="Carrier" evidence="4">
    <location>
        <begin position="506"/>
        <end position="583"/>
    </location>
</feature>
<accession>A0A377G635</accession>
<evidence type="ECO:0000313" key="6">
    <source>
        <dbReference type="Proteomes" id="UP000254554"/>
    </source>
</evidence>
<feature type="transmembrane region" description="Helical" evidence="3">
    <location>
        <begin position="694"/>
        <end position="718"/>
    </location>
</feature>
<dbReference type="GO" id="GO:0043041">
    <property type="term" value="P:amino acid activation for nonribosomal peptide biosynthetic process"/>
    <property type="evidence" value="ECO:0007669"/>
    <property type="project" value="TreeGrafter"/>
</dbReference>
<dbReference type="Pfam" id="PF00550">
    <property type="entry name" value="PP-binding"/>
    <property type="match status" value="1"/>
</dbReference>
<dbReference type="GO" id="GO:0005737">
    <property type="term" value="C:cytoplasm"/>
    <property type="evidence" value="ECO:0007669"/>
    <property type="project" value="TreeGrafter"/>
</dbReference>
<dbReference type="STRING" id="1094715.GCA_000236165_02762"/>
<dbReference type="InterPro" id="IPR000873">
    <property type="entry name" value="AMP-dep_synth/lig_dom"/>
</dbReference>
<dbReference type="SUPFAM" id="SSF56801">
    <property type="entry name" value="Acetyl-CoA synthetase-like"/>
    <property type="match status" value="1"/>
</dbReference>
<dbReference type="FunFam" id="3.40.50.980:FF:000001">
    <property type="entry name" value="Non-ribosomal peptide synthetase"/>
    <property type="match status" value="1"/>
</dbReference>
<feature type="transmembrane region" description="Helical" evidence="3">
    <location>
        <begin position="1093"/>
        <end position="1114"/>
    </location>
</feature>
<dbReference type="Gene3D" id="3.30.300.30">
    <property type="match status" value="1"/>
</dbReference>
<feature type="transmembrane region" description="Helical" evidence="3">
    <location>
        <begin position="616"/>
        <end position="637"/>
    </location>
</feature>
<dbReference type="InterPro" id="IPR042099">
    <property type="entry name" value="ANL_N_sf"/>
</dbReference>
<evidence type="ECO:0000256" key="1">
    <source>
        <dbReference type="ARBA" id="ARBA00022450"/>
    </source>
</evidence>
<reference evidence="5 6" key="1">
    <citation type="submission" date="2018-06" db="EMBL/GenBank/DDBJ databases">
        <authorList>
            <consortium name="Pathogen Informatics"/>
            <person name="Doyle S."/>
        </authorList>
    </citation>
    <scope>NUCLEOTIDE SEQUENCE [LARGE SCALE GENOMIC DNA]</scope>
    <source>
        <strain evidence="5 6">NCTC11370</strain>
    </source>
</reference>
<evidence type="ECO:0000259" key="4">
    <source>
        <dbReference type="PROSITE" id="PS50075"/>
    </source>
</evidence>
<dbReference type="Pfam" id="PF00501">
    <property type="entry name" value="AMP-binding"/>
    <property type="match status" value="1"/>
</dbReference>
<dbReference type="Gene3D" id="3.40.50.12780">
    <property type="entry name" value="N-terminal domain of ligase-like"/>
    <property type="match status" value="1"/>
</dbReference>
<evidence type="ECO:0000256" key="3">
    <source>
        <dbReference type="SAM" id="Phobius"/>
    </source>
</evidence>
<evidence type="ECO:0000313" key="5">
    <source>
        <dbReference type="EMBL" id="STO20267.1"/>
    </source>
</evidence>
<dbReference type="PROSITE" id="PS50075">
    <property type="entry name" value="CARRIER"/>
    <property type="match status" value="1"/>
</dbReference>
<keyword evidence="1" id="KW-0596">Phosphopantetheine</keyword>
<organism evidence="5 6">
    <name type="scientific">Fluoribacter dumoffii</name>
    <dbReference type="NCBI Taxonomy" id="463"/>
    <lineage>
        <taxon>Bacteria</taxon>
        <taxon>Pseudomonadati</taxon>
        <taxon>Pseudomonadota</taxon>
        <taxon>Gammaproteobacteria</taxon>
        <taxon>Legionellales</taxon>
        <taxon>Legionellaceae</taxon>
        <taxon>Fluoribacter</taxon>
    </lineage>
</organism>
<protein>
    <submittedName>
        <fullName evidence="5">Linear gramicidin synthase subunit D</fullName>
    </submittedName>
</protein>
<gene>
    <name evidence="5" type="primary">lgrD</name>
    <name evidence="5" type="ORF">NCTC11370_00320</name>
</gene>
<keyword evidence="3" id="KW-0812">Transmembrane</keyword>
<sequence length="1333" mass="148384">MSSSPGFNTMQLHHFFEQSVDNYPSNIALICDNVFISYQELENRANQLAHFLSENQISKGSIVGILLERSVESYVAILATLKAGAAYVPIEADYPDERINYIFSDLPFNAVLTSSMQLEQKNLSWPTAYALDLLAEEISKRPAHRVIFQENLSAADLCYIIYTSGSTGKPKGVEITQRSICHYVDAASKLYEISSNDKVYQGFSLAFDASLEELWMAFANGASLIACTSKEVRSGLGLISFLQQHRVSVFSTVPTLLSSLEGQLPDLRLLILGGESCPPTLVKRWSREGLRILNTYGPTEATIIATYAECHPEKEITIGKPLPGYEVLVVNEQLQEVSEGEEGELCIGGIALARGYVNRPEHTAEKFVLNPADNSQRLYRTGDLVSKDAQGNLRFAGRVDDQIKLRGFRIELNEIETVIMHYAGIKQAVAALQILEQPTLVAYLILDKNSGFDVNELKVFLRSRLPDYMVPALIEVLESFPVLASGKVNRKELPKPVQKIETTFKAPESELAQKIAHAWEHVFDCKNISITANFFYDLGGHSLHAARVISNLRQIPALKNISILDLYKNPTIIQLEEKFSDSDDNLQVSENSPRQKYKPPQWKYYLCGIGQFFGCLLQYAVGTLQLLAVVLCYSWVSSEYSIISRESQLAFLALFLSMPIISLFITISLKWILLGRVKPGEYPLWGWFYFRWWLVQRLLKNLFLAKFLVGSPLAPIYYRLLGAKIGKNCFLGSMQVSAHDLLTVGDNTSIGADARLNGYIVEDGWLKIGTINIGDNCYIGARAVVGLNTQIEDKGILDEMSMLPDQGLIPQGTYFAGSPALPGPVPADHITRKKIAIEESTMLENTLFGILHYLGIVFVMMVYYLCLIPSISLISYYYDQSHYLTTMFFAIPLGAILFLGLYYLCIVFCKKIILDKIKPGEYPIKSFYYFRHWILVKLLDGDEISVMADTLFLPLFLRLLGAKLGKGVEMGETPHIIPDLVTIEEGGFTASSVALAWPGVCNGFISFAPVTIGRRAFVGNVSLLSGGKSIGEGTLLGCLSVTPPGDKAKEPFSAWLGSPAVFLPKRELFVGYSDKETFYPSKKLYFTRLVIEFIRIILPSTFSLIALFNLLYVLDYMLSEYSWGITALVLPPAEMFFTVCLVGVLAALKWLMLGKLKPLTKPIWDPFIWKNDVIEYSYNYYTNPHLTNKVLGTPFALWIHRCLGTKAGKRVFTDSAEFSEFDLITIGNDVCINAETIIQTHLYEDRIFKVSNVTIGSGCNVGVGSIVLYNTLMEENSSLGSLSLLMKGERLPANTHWAGIPAQSTALGALYPQVADQTAAAKEAPEEAIPELL</sequence>
<dbReference type="NCBIfam" id="TIGR01733">
    <property type="entry name" value="AA-adenyl-dom"/>
    <property type="match status" value="1"/>
</dbReference>
<dbReference type="InterPro" id="IPR012728">
    <property type="entry name" value="Pls/PosA_C"/>
</dbReference>
<dbReference type="FunFam" id="3.40.50.12780:FF:000012">
    <property type="entry name" value="Non-ribosomal peptide synthetase"/>
    <property type="match status" value="1"/>
</dbReference>
<dbReference type="InterPro" id="IPR006162">
    <property type="entry name" value="Ppantetheine_attach_site"/>
</dbReference>
<dbReference type="Gene3D" id="2.160.10.10">
    <property type="entry name" value="Hexapeptide repeat proteins"/>
    <property type="match status" value="3"/>
</dbReference>
<dbReference type="InterPro" id="IPR009081">
    <property type="entry name" value="PP-bd_ACP"/>
</dbReference>
<dbReference type="GO" id="GO:0031177">
    <property type="term" value="F:phosphopantetheine binding"/>
    <property type="evidence" value="ECO:0007669"/>
    <property type="project" value="TreeGrafter"/>
</dbReference>
<keyword evidence="6" id="KW-1185">Reference proteome</keyword>
<name>A0A377G635_9GAMM</name>
<dbReference type="GO" id="GO:0044550">
    <property type="term" value="P:secondary metabolite biosynthetic process"/>
    <property type="evidence" value="ECO:0007669"/>
    <property type="project" value="TreeGrafter"/>
</dbReference>
<dbReference type="GeneID" id="93293673"/>
<dbReference type="Proteomes" id="UP000254554">
    <property type="component" value="Unassembled WGS sequence"/>
</dbReference>
<dbReference type="PROSITE" id="PS00012">
    <property type="entry name" value="PHOSPHOPANTETHEINE"/>
    <property type="match status" value="1"/>
</dbReference>
<dbReference type="SUPFAM" id="SSF51161">
    <property type="entry name" value="Trimeric LpxA-like enzymes"/>
    <property type="match status" value="3"/>
</dbReference>
<dbReference type="RefSeq" id="WP_231294563.1">
    <property type="nucleotide sequence ID" value="NZ_JAPHOO010000002.1"/>
</dbReference>
<feature type="transmembrane region" description="Helical" evidence="3">
    <location>
        <begin position="649"/>
        <end position="674"/>
    </location>
</feature>
<dbReference type="InterPro" id="IPR010071">
    <property type="entry name" value="AA_adenyl_dom"/>
</dbReference>
<feature type="transmembrane region" description="Helical" evidence="3">
    <location>
        <begin position="884"/>
        <end position="909"/>
    </location>
</feature>
<dbReference type="InterPro" id="IPR036736">
    <property type="entry name" value="ACP-like_sf"/>
</dbReference>
<dbReference type="PANTHER" id="PTHR45527">
    <property type="entry name" value="NONRIBOSOMAL PEPTIDE SYNTHETASE"/>
    <property type="match status" value="1"/>
</dbReference>
<dbReference type="InterPro" id="IPR020845">
    <property type="entry name" value="AMP-binding_CS"/>
</dbReference>
<feature type="transmembrane region" description="Helical" evidence="3">
    <location>
        <begin position="1134"/>
        <end position="1152"/>
    </location>
</feature>
<keyword evidence="3" id="KW-0472">Membrane</keyword>
<dbReference type="CDD" id="cd05930">
    <property type="entry name" value="A_NRPS"/>
    <property type="match status" value="1"/>
</dbReference>